<name>A0A917J2S7_9BACT</name>
<dbReference type="Pfam" id="PF05751">
    <property type="entry name" value="FixH"/>
    <property type="match status" value="1"/>
</dbReference>
<dbReference type="AlphaFoldDB" id="A0A917J2S7"/>
<accession>A0A917J2S7</accession>
<reference evidence="1" key="2">
    <citation type="submission" date="2020-09" db="EMBL/GenBank/DDBJ databases">
        <authorList>
            <person name="Sun Q."/>
            <person name="Zhou Y."/>
        </authorList>
    </citation>
    <scope>NUCLEOTIDE SEQUENCE</scope>
    <source>
        <strain evidence="1">CGMCC 1.15290</strain>
    </source>
</reference>
<comment type="caution">
    <text evidence="1">The sequence shown here is derived from an EMBL/GenBank/DDBJ whole genome shotgun (WGS) entry which is preliminary data.</text>
</comment>
<keyword evidence="2" id="KW-1185">Reference proteome</keyword>
<dbReference type="InterPro" id="IPR008620">
    <property type="entry name" value="FixH"/>
</dbReference>
<evidence type="ECO:0000313" key="1">
    <source>
        <dbReference type="EMBL" id="GGH77316.1"/>
    </source>
</evidence>
<protein>
    <recommendedName>
        <fullName evidence="3">Nitrogen fixation protein FixH</fullName>
    </recommendedName>
</protein>
<reference evidence="1" key="1">
    <citation type="journal article" date="2014" name="Int. J. Syst. Evol. Microbiol.">
        <title>Complete genome sequence of Corynebacterium casei LMG S-19264T (=DSM 44701T), isolated from a smear-ripened cheese.</title>
        <authorList>
            <consortium name="US DOE Joint Genome Institute (JGI-PGF)"/>
            <person name="Walter F."/>
            <person name="Albersmeier A."/>
            <person name="Kalinowski J."/>
            <person name="Ruckert C."/>
        </authorList>
    </citation>
    <scope>NUCLEOTIDE SEQUENCE</scope>
    <source>
        <strain evidence="1">CGMCC 1.15290</strain>
    </source>
</reference>
<evidence type="ECO:0000313" key="2">
    <source>
        <dbReference type="Proteomes" id="UP000627292"/>
    </source>
</evidence>
<organism evidence="1 2">
    <name type="scientific">Filimonas zeae</name>
    <dbReference type="NCBI Taxonomy" id="1737353"/>
    <lineage>
        <taxon>Bacteria</taxon>
        <taxon>Pseudomonadati</taxon>
        <taxon>Bacteroidota</taxon>
        <taxon>Chitinophagia</taxon>
        <taxon>Chitinophagales</taxon>
        <taxon>Chitinophagaceae</taxon>
        <taxon>Filimonas</taxon>
    </lineage>
</organism>
<dbReference type="EMBL" id="BMIB01000004">
    <property type="protein sequence ID" value="GGH77316.1"/>
    <property type="molecule type" value="Genomic_DNA"/>
</dbReference>
<sequence>MSWGRKLMIVFGLFALLMGTLVYKAMHTRFDLVSADYYKQELRYQQRIDGIANAARLGAPAVEQNTTTLTITMPQALKGMPVKGEAWFYRKSDAAADTRIALELNEDGQQVISKKLLMAGPYQLKLDWKAGETVYYVEKELLVN</sequence>
<gene>
    <name evidence="1" type="ORF">GCM10011379_43480</name>
</gene>
<dbReference type="Proteomes" id="UP000627292">
    <property type="component" value="Unassembled WGS sequence"/>
</dbReference>
<evidence type="ECO:0008006" key="3">
    <source>
        <dbReference type="Google" id="ProtNLM"/>
    </source>
</evidence>
<proteinExistence type="predicted"/>
<dbReference type="RefSeq" id="WP_188956307.1">
    <property type="nucleotide sequence ID" value="NZ_BMIB01000004.1"/>
</dbReference>